<feature type="domain" description="W2" evidence="5">
    <location>
        <begin position="128"/>
        <end position="280"/>
    </location>
</feature>
<dbReference type="STRING" id="10195.A0A3M7SG16"/>
<dbReference type="Proteomes" id="UP000276133">
    <property type="component" value="Unassembled WGS sequence"/>
</dbReference>
<dbReference type="GO" id="GO:0019208">
    <property type="term" value="F:phosphatase regulator activity"/>
    <property type="evidence" value="ECO:0007669"/>
    <property type="project" value="TreeGrafter"/>
</dbReference>
<comment type="similarity">
    <text evidence="3">Belongs to the NRARP family.</text>
</comment>
<dbReference type="PANTHER" id="PTHR24179">
    <property type="entry name" value="PROTEIN PHOSPHATASE 1 REGULATORY SUBUNIT 12"/>
    <property type="match status" value="1"/>
</dbReference>
<sequence length="280" mass="32594">MSRRLSLQLKNSKKSKTKVKFSDELIFLESIKDNDIESVRAMLRRASANIDLNKINDSGLTAMHQAVLENSIELVKLLIESKADLNSKNGADANFMTAENERAIDLVDQDDFPLISLLLKYMNATILNDDQNESFDEMDTIFLYKRLFLNILRSCDDTENVNHELEKMVDQKYFQSNILRKALAMAICDICVLKNELDKHELKKKLDILLKYIKNSIDCELNLIRAVYDFIKISEYSIDLFKKIIICFNDLKLISNSAYQMWRSKEKDLEKKKFGFSLKY</sequence>
<dbReference type="Gene3D" id="1.25.40.180">
    <property type="match status" value="1"/>
</dbReference>
<dbReference type="Gene3D" id="1.25.40.20">
    <property type="entry name" value="Ankyrin repeat-containing domain"/>
    <property type="match status" value="1"/>
</dbReference>
<feature type="repeat" description="ANK" evidence="4">
    <location>
        <begin position="58"/>
        <end position="90"/>
    </location>
</feature>
<dbReference type="GO" id="GO:0004857">
    <property type="term" value="F:enzyme inhibitor activity"/>
    <property type="evidence" value="ECO:0007669"/>
    <property type="project" value="TreeGrafter"/>
</dbReference>
<evidence type="ECO:0000313" key="6">
    <source>
        <dbReference type="EMBL" id="RNA34711.1"/>
    </source>
</evidence>
<dbReference type="InterPro" id="IPR003307">
    <property type="entry name" value="W2_domain"/>
</dbReference>
<organism evidence="6 7">
    <name type="scientific">Brachionus plicatilis</name>
    <name type="common">Marine rotifer</name>
    <name type="synonym">Brachionus muelleri</name>
    <dbReference type="NCBI Taxonomy" id="10195"/>
    <lineage>
        <taxon>Eukaryota</taxon>
        <taxon>Metazoa</taxon>
        <taxon>Spiralia</taxon>
        <taxon>Gnathifera</taxon>
        <taxon>Rotifera</taxon>
        <taxon>Eurotatoria</taxon>
        <taxon>Monogononta</taxon>
        <taxon>Pseudotrocha</taxon>
        <taxon>Ploima</taxon>
        <taxon>Brachionidae</taxon>
        <taxon>Brachionus</taxon>
    </lineage>
</organism>
<dbReference type="PROSITE" id="PS51363">
    <property type="entry name" value="W2"/>
    <property type="match status" value="1"/>
</dbReference>
<name>A0A3M7SG16_BRAPC</name>
<keyword evidence="2" id="KW-0677">Repeat</keyword>
<comment type="caution">
    <text evidence="6">The sequence shown here is derived from an EMBL/GenBank/DDBJ whole genome shotgun (WGS) entry which is preliminary data.</text>
</comment>
<dbReference type="SMART" id="SM00248">
    <property type="entry name" value="ANK"/>
    <property type="match status" value="2"/>
</dbReference>
<dbReference type="EMBL" id="REGN01001429">
    <property type="protein sequence ID" value="RNA34711.1"/>
    <property type="molecule type" value="Genomic_DNA"/>
</dbReference>
<protein>
    <submittedName>
        <fullName evidence="6">Phosphatase 1 regulatory subunit 27-like</fullName>
    </submittedName>
</protein>
<dbReference type="InterPro" id="IPR036770">
    <property type="entry name" value="Ankyrin_rpt-contain_sf"/>
</dbReference>
<dbReference type="InterPro" id="IPR051226">
    <property type="entry name" value="PP1_Regulatory_Subunit"/>
</dbReference>
<dbReference type="PROSITE" id="PS50088">
    <property type="entry name" value="ANK_REPEAT"/>
    <property type="match status" value="1"/>
</dbReference>
<keyword evidence="1" id="KW-0217">Developmental protein</keyword>
<evidence type="ECO:0000313" key="7">
    <source>
        <dbReference type="Proteomes" id="UP000276133"/>
    </source>
</evidence>
<dbReference type="InterPro" id="IPR002110">
    <property type="entry name" value="Ankyrin_rpt"/>
</dbReference>
<dbReference type="PANTHER" id="PTHR24179:SF21">
    <property type="entry name" value="MYOSIN BINDING SUBUNIT, ISOFORM O"/>
    <property type="match status" value="1"/>
</dbReference>
<dbReference type="Pfam" id="PF12796">
    <property type="entry name" value="Ank_2"/>
    <property type="match status" value="1"/>
</dbReference>
<dbReference type="AlphaFoldDB" id="A0A3M7SG16"/>
<evidence type="ECO:0000256" key="1">
    <source>
        <dbReference type="ARBA" id="ARBA00022473"/>
    </source>
</evidence>
<evidence type="ECO:0000256" key="2">
    <source>
        <dbReference type="ARBA" id="ARBA00022737"/>
    </source>
</evidence>
<dbReference type="PROSITE" id="PS50297">
    <property type="entry name" value="ANK_REP_REGION"/>
    <property type="match status" value="1"/>
</dbReference>
<dbReference type="SUPFAM" id="SSF48403">
    <property type="entry name" value="Ankyrin repeat"/>
    <property type="match status" value="1"/>
</dbReference>
<gene>
    <name evidence="6" type="ORF">BpHYR1_014520</name>
</gene>
<reference evidence="6 7" key="1">
    <citation type="journal article" date="2018" name="Sci. Rep.">
        <title>Genomic signatures of local adaptation to the degree of environmental predictability in rotifers.</title>
        <authorList>
            <person name="Franch-Gras L."/>
            <person name="Hahn C."/>
            <person name="Garcia-Roger E.M."/>
            <person name="Carmona M.J."/>
            <person name="Serra M."/>
            <person name="Gomez A."/>
        </authorList>
    </citation>
    <scope>NUCLEOTIDE SEQUENCE [LARGE SCALE GENOMIC DNA]</scope>
    <source>
        <strain evidence="6">HYR1</strain>
    </source>
</reference>
<accession>A0A3M7SG16</accession>
<keyword evidence="7" id="KW-1185">Reference proteome</keyword>
<proteinExistence type="inferred from homology"/>
<evidence type="ECO:0000256" key="3">
    <source>
        <dbReference type="ARBA" id="ARBA00038386"/>
    </source>
</evidence>
<evidence type="ECO:0000259" key="5">
    <source>
        <dbReference type="PROSITE" id="PS51363"/>
    </source>
</evidence>
<evidence type="ECO:0000256" key="4">
    <source>
        <dbReference type="PROSITE-ProRule" id="PRU00023"/>
    </source>
</evidence>
<dbReference type="GO" id="GO:0005737">
    <property type="term" value="C:cytoplasm"/>
    <property type="evidence" value="ECO:0007669"/>
    <property type="project" value="TreeGrafter"/>
</dbReference>
<dbReference type="OrthoDB" id="19014at2759"/>
<keyword evidence="4" id="KW-0040">ANK repeat</keyword>